<reference evidence="2" key="1">
    <citation type="journal article" date="2016" name="Nature">
        <title>The genome of the seagrass Zostera marina reveals angiosperm adaptation to the sea.</title>
        <authorList>
            <person name="Olsen J.L."/>
            <person name="Rouze P."/>
            <person name="Verhelst B."/>
            <person name="Lin Y.-C."/>
            <person name="Bayer T."/>
            <person name="Collen J."/>
            <person name="Dattolo E."/>
            <person name="De Paoli E."/>
            <person name="Dittami S."/>
            <person name="Maumus F."/>
            <person name="Michel G."/>
            <person name="Kersting A."/>
            <person name="Lauritano C."/>
            <person name="Lohaus R."/>
            <person name="Toepel M."/>
            <person name="Tonon T."/>
            <person name="Vanneste K."/>
            <person name="Amirebrahimi M."/>
            <person name="Brakel J."/>
            <person name="Bostroem C."/>
            <person name="Chovatia M."/>
            <person name="Grimwood J."/>
            <person name="Jenkins J.W."/>
            <person name="Jueterbock A."/>
            <person name="Mraz A."/>
            <person name="Stam W.T."/>
            <person name="Tice H."/>
            <person name="Bornberg-Bauer E."/>
            <person name="Green P.J."/>
            <person name="Pearson G.A."/>
            <person name="Procaccini G."/>
            <person name="Duarte C.M."/>
            <person name="Schmutz J."/>
            <person name="Reusch T.B.H."/>
            <person name="Van de Peer Y."/>
        </authorList>
    </citation>
    <scope>NUCLEOTIDE SEQUENCE [LARGE SCALE GENOMIC DNA]</scope>
    <source>
        <strain evidence="2">cv. Finnish</strain>
    </source>
</reference>
<dbReference type="AlphaFoldDB" id="A0A0K9PR27"/>
<protein>
    <submittedName>
        <fullName evidence="1">Uncharacterized protein</fullName>
    </submittedName>
</protein>
<proteinExistence type="predicted"/>
<name>A0A0K9PR27_ZOSMR</name>
<dbReference type="Proteomes" id="UP000036987">
    <property type="component" value="Unassembled WGS sequence"/>
</dbReference>
<dbReference type="EMBL" id="LFYR01000674">
    <property type="protein sequence ID" value="KMZ71436.1"/>
    <property type="molecule type" value="Genomic_DNA"/>
</dbReference>
<organism evidence="1 2">
    <name type="scientific">Zostera marina</name>
    <name type="common">Eelgrass</name>
    <dbReference type="NCBI Taxonomy" id="29655"/>
    <lineage>
        <taxon>Eukaryota</taxon>
        <taxon>Viridiplantae</taxon>
        <taxon>Streptophyta</taxon>
        <taxon>Embryophyta</taxon>
        <taxon>Tracheophyta</taxon>
        <taxon>Spermatophyta</taxon>
        <taxon>Magnoliopsida</taxon>
        <taxon>Liliopsida</taxon>
        <taxon>Zosteraceae</taxon>
        <taxon>Zostera</taxon>
    </lineage>
</organism>
<gene>
    <name evidence="1" type="ORF">ZOSMA_180G00270</name>
</gene>
<comment type="caution">
    <text evidence="1">The sequence shown here is derived from an EMBL/GenBank/DDBJ whole genome shotgun (WGS) entry which is preliminary data.</text>
</comment>
<evidence type="ECO:0000313" key="2">
    <source>
        <dbReference type="Proteomes" id="UP000036987"/>
    </source>
</evidence>
<sequence>MCSNIFFHRVFEASLVSFLHSKKLIRGVHTCCFHNNTVVDLLLHCNIHNYGFSLQWIKHPPVHSFLQSTSIKKRGKQEGGWSSWIPQILH</sequence>
<keyword evidence="2" id="KW-1185">Reference proteome</keyword>
<accession>A0A0K9PR27</accession>
<evidence type="ECO:0000313" key="1">
    <source>
        <dbReference type="EMBL" id="KMZ71436.1"/>
    </source>
</evidence>